<evidence type="ECO:0000259" key="10">
    <source>
        <dbReference type="Pfam" id="PF03900"/>
    </source>
</evidence>
<accession>A0A6N8TKI5</accession>
<dbReference type="GO" id="GO:0004418">
    <property type="term" value="F:hydroxymethylbilane synthase activity"/>
    <property type="evidence" value="ECO:0007669"/>
    <property type="project" value="UniProtKB-UniRule"/>
</dbReference>
<dbReference type="GO" id="GO:0006782">
    <property type="term" value="P:protoporphyrinogen IX biosynthetic process"/>
    <property type="evidence" value="ECO:0007669"/>
    <property type="project" value="UniProtKB-UniRule"/>
</dbReference>
<comment type="caution">
    <text evidence="11">The sequence shown here is derived from an EMBL/GenBank/DDBJ whole genome shotgun (WGS) entry which is preliminary data.</text>
</comment>
<dbReference type="InterPro" id="IPR022418">
    <property type="entry name" value="Porphobilinogen_deaminase_C"/>
</dbReference>
<evidence type="ECO:0000256" key="2">
    <source>
        <dbReference type="ARBA" id="ARBA00004735"/>
    </source>
</evidence>
<dbReference type="EMBL" id="WUML01000014">
    <property type="protein sequence ID" value="MXO01748.1"/>
    <property type="molecule type" value="Genomic_DNA"/>
</dbReference>
<comment type="miscellaneous">
    <text evidence="8">The porphobilinogen subunits are added to the dipyrromethane group.</text>
</comment>
<dbReference type="GO" id="GO:0005737">
    <property type="term" value="C:cytoplasm"/>
    <property type="evidence" value="ECO:0007669"/>
    <property type="project" value="UniProtKB-UniRule"/>
</dbReference>
<comment type="cofactor">
    <cofactor evidence="8">
        <name>dipyrromethane</name>
        <dbReference type="ChEBI" id="CHEBI:60342"/>
    </cofactor>
    <text evidence="8">Binds 1 dipyrromethane group covalently.</text>
</comment>
<gene>
    <name evidence="8 11" type="primary">hemC</name>
    <name evidence="11" type="ORF">GR156_15620</name>
</gene>
<evidence type="ECO:0000256" key="4">
    <source>
        <dbReference type="ARBA" id="ARBA00011245"/>
    </source>
</evidence>
<dbReference type="HAMAP" id="MF_00260">
    <property type="entry name" value="Porphobil_deam"/>
    <property type="match status" value="1"/>
</dbReference>
<feature type="domain" description="Porphobilinogen deaminase C-terminal" evidence="10">
    <location>
        <begin position="229"/>
        <end position="297"/>
    </location>
</feature>
<dbReference type="PROSITE" id="PS00533">
    <property type="entry name" value="PORPHOBILINOGEN_DEAM"/>
    <property type="match status" value="1"/>
</dbReference>
<evidence type="ECO:0000256" key="8">
    <source>
        <dbReference type="HAMAP-Rule" id="MF_00260"/>
    </source>
</evidence>
<dbReference type="InterPro" id="IPR022419">
    <property type="entry name" value="Porphobilin_deaminase_cofac_BS"/>
</dbReference>
<dbReference type="FunFam" id="3.40.190.10:FF:000005">
    <property type="entry name" value="Porphobilinogen deaminase"/>
    <property type="match status" value="1"/>
</dbReference>
<proteinExistence type="inferred from homology"/>
<dbReference type="Gene3D" id="3.40.190.10">
    <property type="entry name" value="Periplasmic binding protein-like II"/>
    <property type="match status" value="2"/>
</dbReference>
<dbReference type="SUPFAM" id="SSF53850">
    <property type="entry name" value="Periplasmic binding protein-like II"/>
    <property type="match status" value="1"/>
</dbReference>
<dbReference type="Pfam" id="PF01379">
    <property type="entry name" value="Porphobil_deam"/>
    <property type="match status" value="1"/>
</dbReference>
<evidence type="ECO:0000256" key="5">
    <source>
        <dbReference type="ARBA" id="ARBA00022679"/>
    </source>
</evidence>
<dbReference type="InterPro" id="IPR036803">
    <property type="entry name" value="Porphobilinogen_deaminase_C_sf"/>
</dbReference>
<evidence type="ECO:0000256" key="3">
    <source>
        <dbReference type="ARBA" id="ARBA00005638"/>
    </source>
</evidence>
<evidence type="ECO:0000256" key="1">
    <source>
        <dbReference type="ARBA" id="ARBA00002869"/>
    </source>
</evidence>
<dbReference type="Gene3D" id="3.30.160.40">
    <property type="entry name" value="Porphobilinogen deaminase, C-terminal domain"/>
    <property type="match status" value="1"/>
</dbReference>
<dbReference type="EC" id="2.5.1.61" evidence="8"/>
<sequence>MQTKPFRIGTRGSPLALAQAYETRARLMAAHGLPEEMFEIVVLSTKGDRITDRSLALIGGKGLFTEEIEAQLSSGELDFAVHSSKDMPTKLPEGLHLSAFLPREDIRDAFIGRSAKRLLDLPQGATVGSASLRRQALIRRLRPDLNVIVFRGQVDTRLAKLAGGEADATLLAYAGLKRLGKLDVPTEILDPVSFPPAPAQGAICIESRVGDARMENLLAAIDDRPTRTAVTCERGFLATLDGSCRTPIAGYATVEGDHVQFRGMILTPDGSRFHEIEASGPATNAATLGEEAGEAIRAKAGADFFESWG</sequence>
<reference evidence="11 12" key="1">
    <citation type="submission" date="2019-12" db="EMBL/GenBank/DDBJ databases">
        <title>Shinella granuli gen. nov., sp. nov., and proposal of the reclassification of Zoogloea ramigera ATCC 19623 as Shinella zoogloeoides sp. nov.</title>
        <authorList>
            <person name="Gao J."/>
        </authorList>
    </citation>
    <scope>NUCLEOTIDE SEQUENCE [LARGE SCALE GENOMIC DNA]</scope>
    <source>
        <strain evidence="11 12">DSM 287</strain>
    </source>
</reference>
<dbReference type="Pfam" id="PF03900">
    <property type="entry name" value="Porphobil_deamC"/>
    <property type="match status" value="1"/>
</dbReference>
<evidence type="ECO:0000259" key="9">
    <source>
        <dbReference type="Pfam" id="PF01379"/>
    </source>
</evidence>
<dbReference type="InterPro" id="IPR022417">
    <property type="entry name" value="Porphobilin_deaminase_N"/>
</dbReference>
<keyword evidence="6 8" id="KW-0627">Porphyrin biosynthesis</keyword>
<evidence type="ECO:0000256" key="7">
    <source>
        <dbReference type="ARBA" id="ARBA00048169"/>
    </source>
</evidence>
<evidence type="ECO:0000256" key="6">
    <source>
        <dbReference type="ARBA" id="ARBA00023244"/>
    </source>
</evidence>
<protein>
    <recommendedName>
        <fullName evidence="8">Porphobilinogen deaminase</fullName>
        <shortName evidence="8">PBG</shortName>
        <ecNumber evidence="8">2.5.1.61</ecNumber>
    </recommendedName>
    <alternativeName>
        <fullName evidence="8">Hydroxymethylbilane synthase</fullName>
        <shortName evidence="8">HMBS</shortName>
    </alternativeName>
    <alternativeName>
        <fullName evidence="8">Pre-uroporphyrinogen synthase</fullName>
    </alternativeName>
</protein>
<dbReference type="PIRSF" id="PIRSF001438">
    <property type="entry name" value="4pyrrol_synth_OHMeBilane_synth"/>
    <property type="match status" value="1"/>
</dbReference>
<dbReference type="NCBIfam" id="TIGR00212">
    <property type="entry name" value="hemC"/>
    <property type="match status" value="1"/>
</dbReference>
<comment type="function">
    <text evidence="1 8">Tetrapolymerization of the monopyrrole PBG into the hydroxymethylbilane pre-uroporphyrinogen in several discrete steps.</text>
</comment>
<name>A0A6N8TKI5_SHIZO</name>
<dbReference type="InterPro" id="IPR000860">
    <property type="entry name" value="HemC"/>
</dbReference>
<dbReference type="Proteomes" id="UP000440304">
    <property type="component" value="Unassembled WGS sequence"/>
</dbReference>
<dbReference type="SUPFAM" id="SSF54782">
    <property type="entry name" value="Porphobilinogen deaminase (hydroxymethylbilane synthase), C-terminal domain"/>
    <property type="match status" value="1"/>
</dbReference>
<keyword evidence="5 8" id="KW-0808">Transferase</keyword>
<dbReference type="AlphaFoldDB" id="A0A6N8TKI5"/>
<comment type="similarity">
    <text evidence="3 8">Belongs to the HMBS family.</text>
</comment>
<dbReference type="RefSeq" id="WP_160787116.1">
    <property type="nucleotide sequence ID" value="NZ_CP086610.1"/>
</dbReference>
<comment type="catalytic activity">
    <reaction evidence="7 8">
        <text>4 porphobilinogen + H2O = hydroxymethylbilane + 4 NH4(+)</text>
        <dbReference type="Rhea" id="RHEA:13185"/>
        <dbReference type="ChEBI" id="CHEBI:15377"/>
        <dbReference type="ChEBI" id="CHEBI:28938"/>
        <dbReference type="ChEBI" id="CHEBI:57845"/>
        <dbReference type="ChEBI" id="CHEBI:58126"/>
        <dbReference type="EC" id="2.5.1.61"/>
    </reaction>
</comment>
<comment type="subunit">
    <text evidence="4 8">Monomer.</text>
</comment>
<dbReference type="PRINTS" id="PR00151">
    <property type="entry name" value="PORPHBDMNASE"/>
</dbReference>
<evidence type="ECO:0000313" key="11">
    <source>
        <dbReference type="EMBL" id="MXO01748.1"/>
    </source>
</evidence>
<dbReference type="UniPathway" id="UPA00251">
    <property type="reaction ID" value="UER00319"/>
</dbReference>
<dbReference type="PANTHER" id="PTHR11557:SF0">
    <property type="entry name" value="PORPHOBILINOGEN DEAMINASE"/>
    <property type="match status" value="1"/>
</dbReference>
<organism evidence="11 12">
    <name type="scientific">Shinella zoogloeoides</name>
    <name type="common">Crabtreella saccharophila</name>
    <dbReference type="NCBI Taxonomy" id="352475"/>
    <lineage>
        <taxon>Bacteria</taxon>
        <taxon>Pseudomonadati</taxon>
        <taxon>Pseudomonadota</taxon>
        <taxon>Alphaproteobacteria</taxon>
        <taxon>Hyphomicrobiales</taxon>
        <taxon>Rhizobiaceae</taxon>
        <taxon>Shinella</taxon>
    </lineage>
</organism>
<feature type="modified residue" description="S-(dipyrrolylmethanemethyl)cysteine" evidence="8">
    <location>
        <position position="244"/>
    </location>
</feature>
<evidence type="ECO:0000313" key="12">
    <source>
        <dbReference type="Proteomes" id="UP000440304"/>
    </source>
</evidence>
<comment type="pathway">
    <text evidence="2">Porphyrin-containing compound metabolism; protoporphyrin-IX biosynthesis; coproporphyrinogen-III from 5-aminolevulinate: step 2/4.</text>
</comment>
<dbReference type="OrthoDB" id="9810298at2"/>
<feature type="domain" description="Porphobilinogen deaminase N-terminal" evidence="9">
    <location>
        <begin position="6"/>
        <end position="215"/>
    </location>
</feature>
<dbReference type="PANTHER" id="PTHR11557">
    <property type="entry name" value="PORPHOBILINOGEN DEAMINASE"/>
    <property type="match status" value="1"/>
</dbReference>